<dbReference type="InterPro" id="IPR049892">
    <property type="entry name" value="AA9"/>
</dbReference>
<keyword evidence="10" id="KW-0325">Glycoprotein</keyword>
<dbReference type="PANTHER" id="PTHR33353">
    <property type="entry name" value="PUTATIVE (AFU_ORTHOLOGUE AFUA_1G12560)-RELATED"/>
    <property type="match status" value="1"/>
</dbReference>
<dbReference type="GO" id="GO:0005576">
    <property type="term" value="C:extracellular region"/>
    <property type="evidence" value="ECO:0007669"/>
    <property type="project" value="UniProtKB-SubCell"/>
</dbReference>
<evidence type="ECO:0000256" key="10">
    <source>
        <dbReference type="ARBA" id="ARBA00023180"/>
    </source>
</evidence>
<dbReference type="GO" id="GO:0004497">
    <property type="term" value="F:monooxygenase activity"/>
    <property type="evidence" value="ECO:0007669"/>
    <property type="project" value="UniProtKB-KW"/>
</dbReference>
<comment type="catalytic activity">
    <reaction evidence="14">
        <text>[(1-&gt;4)-beta-D-glucosyl]n+m + reduced acceptor + O2 = 4-dehydro-beta-D-glucosyl-[(1-&gt;4)-beta-D-glucosyl]n-1 + [(1-&gt;4)-beta-D-glucosyl]m + acceptor + H2O.</text>
        <dbReference type="EC" id="1.14.99.56"/>
    </reaction>
</comment>
<evidence type="ECO:0000313" key="19">
    <source>
        <dbReference type="Proteomes" id="UP000256328"/>
    </source>
</evidence>
<evidence type="ECO:0000256" key="14">
    <source>
        <dbReference type="ARBA" id="ARBA00045077"/>
    </source>
</evidence>
<dbReference type="Pfam" id="PF03443">
    <property type="entry name" value="AA9"/>
    <property type="match status" value="1"/>
</dbReference>
<evidence type="ECO:0000256" key="16">
    <source>
        <dbReference type="SAM" id="SignalP"/>
    </source>
</evidence>
<evidence type="ECO:0000256" key="4">
    <source>
        <dbReference type="ARBA" id="ARBA00022723"/>
    </source>
</evidence>
<accession>A0A3D8RV40</accession>
<evidence type="ECO:0000256" key="5">
    <source>
        <dbReference type="ARBA" id="ARBA00023001"/>
    </source>
</evidence>
<dbReference type="InterPro" id="IPR005103">
    <property type="entry name" value="AA9_LPMO"/>
</dbReference>
<evidence type="ECO:0000256" key="15">
    <source>
        <dbReference type="ARBA" id="ARBA00047174"/>
    </source>
</evidence>
<evidence type="ECO:0000259" key="17">
    <source>
        <dbReference type="Pfam" id="PF03443"/>
    </source>
</evidence>
<keyword evidence="12" id="KW-0624">Polysaccharide degradation</keyword>
<evidence type="ECO:0000256" key="9">
    <source>
        <dbReference type="ARBA" id="ARBA00023157"/>
    </source>
</evidence>
<dbReference type="Proteomes" id="UP000256328">
    <property type="component" value="Unassembled WGS sequence"/>
</dbReference>
<evidence type="ECO:0000256" key="1">
    <source>
        <dbReference type="ARBA" id="ARBA00001973"/>
    </source>
</evidence>
<feature type="chain" id="PRO_5017830039" description="lytic cellulose monooxygenase (C4-dehydrogenating)" evidence="16">
    <location>
        <begin position="19"/>
        <end position="250"/>
    </location>
</feature>
<dbReference type="Gene3D" id="2.70.50.70">
    <property type="match status" value="1"/>
</dbReference>
<keyword evidence="3" id="KW-0964">Secreted</keyword>
<evidence type="ECO:0000313" key="18">
    <source>
        <dbReference type="EMBL" id="RDW77939.1"/>
    </source>
</evidence>
<comment type="caution">
    <text evidence="18">The sequence shown here is derived from an EMBL/GenBank/DDBJ whole genome shotgun (WGS) entry which is preliminary data.</text>
</comment>
<evidence type="ECO:0000256" key="8">
    <source>
        <dbReference type="ARBA" id="ARBA00023033"/>
    </source>
</evidence>
<feature type="domain" description="Auxiliary Activity family 9 catalytic" evidence="17">
    <location>
        <begin position="19"/>
        <end position="235"/>
    </location>
</feature>
<keyword evidence="4" id="KW-0479">Metal-binding</keyword>
<evidence type="ECO:0000256" key="6">
    <source>
        <dbReference type="ARBA" id="ARBA00023002"/>
    </source>
</evidence>
<dbReference type="PANTHER" id="PTHR33353:SF6">
    <property type="entry name" value="ENDOGLUCANASE IV"/>
    <property type="match status" value="1"/>
</dbReference>
<evidence type="ECO:0000256" key="2">
    <source>
        <dbReference type="ARBA" id="ARBA00004613"/>
    </source>
</evidence>
<dbReference type="CDD" id="cd21175">
    <property type="entry name" value="LPMO_AA9"/>
    <property type="match status" value="1"/>
</dbReference>
<evidence type="ECO:0000256" key="12">
    <source>
        <dbReference type="ARBA" id="ARBA00023326"/>
    </source>
</evidence>
<feature type="signal peptide" evidence="16">
    <location>
        <begin position="1"/>
        <end position="18"/>
    </location>
</feature>
<gene>
    <name evidence="18" type="ORF">BP5796_05791</name>
</gene>
<keyword evidence="8" id="KW-0503">Monooxygenase</keyword>
<comment type="subcellular location">
    <subcellularLocation>
        <location evidence="2">Secreted</location>
    </subcellularLocation>
</comment>
<keyword evidence="19" id="KW-1185">Reference proteome</keyword>
<keyword evidence="5" id="KW-0136">Cellulose degradation</keyword>
<organism evidence="18 19">
    <name type="scientific">Coleophoma crateriformis</name>
    <dbReference type="NCBI Taxonomy" id="565419"/>
    <lineage>
        <taxon>Eukaryota</taxon>
        <taxon>Fungi</taxon>
        <taxon>Dikarya</taxon>
        <taxon>Ascomycota</taxon>
        <taxon>Pezizomycotina</taxon>
        <taxon>Leotiomycetes</taxon>
        <taxon>Helotiales</taxon>
        <taxon>Dermateaceae</taxon>
        <taxon>Coleophoma</taxon>
    </lineage>
</organism>
<keyword evidence="6" id="KW-0560">Oxidoreductase</keyword>
<sequence>MLFQTLSTVAALAATVSAHGYVTNLTAGGVDYTGYLINTDPYTVPTPARVVRPVQGNGPVTDVTLIDIQCGGYTDGGINGSSPANLTAGPVAAGSDVEIAWSLWPSSHFGPVITYMAKCPDTGCQTYLPGTDAVWFKVQEEGRTGTSDVWATTPLMTAGGTASYTIPSCLAAGDYLVRHEIIAVFTAVTYPGAQFYPSCHQISITGSGSSTGPTEKVAFPGAYTPTSAGVTFDNSANATYAIPGPTLFTC</sequence>
<dbReference type="EMBL" id="PDLN01000008">
    <property type="protein sequence ID" value="RDW77939.1"/>
    <property type="molecule type" value="Genomic_DNA"/>
</dbReference>
<dbReference type="OrthoDB" id="4849160at2759"/>
<evidence type="ECO:0000256" key="3">
    <source>
        <dbReference type="ARBA" id="ARBA00022525"/>
    </source>
</evidence>
<dbReference type="EC" id="1.14.99.56" evidence="15"/>
<keyword evidence="16" id="KW-0732">Signal</keyword>
<keyword evidence="11" id="KW-0119">Carbohydrate metabolism</keyword>
<comment type="cofactor">
    <cofactor evidence="1">
        <name>Cu(2+)</name>
        <dbReference type="ChEBI" id="CHEBI:29036"/>
    </cofactor>
</comment>
<keyword evidence="9" id="KW-1015">Disulfide bond</keyword>
<protein>
    <recommendedName>
        <fullName evidence="15">lytic cellulose monooxygenase (C4-dehydrogenating)</fullName>
        <ecNumber evidence="15">1.14.99.56</ecNumber>
    </recommendedName>
</protein>
<reference evidence="18 19" key="1">
    <citation type="journal article" date="2018" name="IMA Fungus">
        <title>IMA Genome-F 9: Draft genome sequence of Annulohypoxylon stygium, Aspergillus mulundensis, Berkeleyomyces basicola (syn. Thielaviopsis basicola), Ceratocystis smalleyi, two Cercospora beticola strains, Coleophoma cylindrospora, Fusarium fracticaudum, Phialophora cf. hyalina, and Morchella septimelata.</title>
        <authorList>
            <person name="Wingfield B.D."/>
            <person name="Bills G.F."/>
            <person name="Dong Y."/>
            <person name="Huang W."/>
            <person name="Nel W.J."/>
            <person name="Swalarsk-Parry B.S."/>
            <person name="Vaghefi N."/>
            <person name="Wilken P.M."/>
            <person name="An Z."/>
            <person name="de Beer Z.W."/>
            <person name="De Vos L."/>
            <person name="Chen L."/>
            <person name="Duong T.A."/>
            <person name="Gao Y."/>
            <person name="Hammerbacher A."/>
            <person name="Kikkert J.R."/>
            <person name="Li Y."/>
            <person name="Li H."/>
            <person name="Li K."/>
            <person name="Li Q."/>
            <person name="Liu X."/>
            <person name="Ma X."/>
            <person name="Naidoo K."/>
            <person name="Pethybridge S.J."/>
            <person name="Sun J."/>
            <person name="Steenkamp E.T."/>
            <person name="van der Nest M.A."/>
            <person name="van Wyk S."/>
            <person name="Wingfield M.J."/>
            <person name="Xiong C."/>
            <person name="Yue Q."/>
            <person name="Zhang X."/>
        </authorList>
    </citation>
    <scope>NUCLEOTIDE SEQUENCE [LARGE SCALE GENOMIC DNA]</scope>
    <source>
        <strain evidence="18 19">BP5796</strain>
    </source>
</reference>
<evidence type="ECO:0000256" key="11">
    <source>
        <dbReference type="ARBA" id="ARBA00023277"/>
    </source>
</evidence>
<name>A0A3D8RV40_9HELO</name>
<evidence type="ECO:0000256" key="13">
    <source>
        <dbReference type="ARBA" id="ARBA00044502"/>
    </source>
</evidence>
<evidence type="ECO:0000256" key="7">
    <source>
        <dbReference type="ARBA" id="ARBA00023008"/>
    </source>
</evidence>
<dbReference type="GO" id="GO:0046872">
    <property type="term" value="F:metal ion binding"/>
    <property type="evidence" value="ECO:0007669"/>
    <property type="project" value="UniProtKB-KW"/>
</dbReference>
<comment type="similarity">
    <text evidence="13">Belongs to the polysaccharide monooxygenase AA9 family.</text>
</comment>
<dbReference type="AlphaFoldDB" id="A0A3D8RV40"/>
<dbReference type="GO" id="GO:0030245">
    <property type="term" value="P:cellulose catabolic process"/>
    <property type="evidence" value="ECO:0007669"/>
    <property type="project" value="UniProtKB-KW"/>
</dbReference>
<keyword evidence="7" id="KW-0186">Copper</keyword>
<proteinExistence type="inferred from homology"/>